<evidence type="ECO:0000313" key="8">
    <source>
        <dbReference type="EMBL" id="SET62672.1"/>
    </source>
</evidence>
<evidence type="ECO:0000256" key="2">
    <source>
        <dbReference type="ARBA" id="ARBA00009853"/>
    </source>
</evidence>
<dbReference type="STRING" id="364199.SAMN04489858_10785"/>
<keyword evidence="4 6" id="KW-1133">Transmembrane helix</keyword>
<dbReference type="Proteomes" id="UP000199180">
    <property type="component" value="Unassembled WGS sequence"/>
</dbReference>
<feature type="transmembrane region" description="Helical" evidence="6">
    <location>
        <begin position="141"/>
        <end position="159"/>
    </location>
</feature>
<feature type="transmembrane region" description="Helical" evidence="6">
    <location>
        <begin position="277"/>
        <end position="295"/>
    </location>
</feature>
<evidence type="ECO:0000256" key="4">
    <source>
        <dbReference type="ARBA" id="ARBA00022989"/>
    </source>
</evidence>
<evidence type="ECO:0000256" key="6">
    <source>
        <dbReference type="SAM" id="Phobius"/>
    </source>
</evidence>
<feature type="transmembrane region" description="Helical" evidence="6">
    <location>
        <begin position="222"/>
        <end position="239"/>
    </location>
</feature>
<feature type="transmembrane region" description="Helical" evidence="6">
    <location>
        <begin position="251"/>
        <end position="271"/>
    </location>
</feature>
<evidence type="ECO:0000256" key="5">
    <source>
        <dbReference type="ARBA" id="ARBA00023136"/>
    </source>
</evidence>
<dbReference type="InterPro" id="IPR037185">
    <property type="entry name" value="EmrE-like"/>
</dbReference>
<name>A0A1I0FYQ9_9RHOB</name>
<feature type="domain" description="EamA" evidence="7">
    <location>
        <begin position="24"/>
        <end position="155"/>
    </location>
</feature>
<evidence type="ECO:0000256" key="3">
    <source>
        <dbReference type="ARBA" id="ARBA00022692"/>
    </source>
</evidence>
<feature type="transmembrane region" description="Helical" evidence="6">
    <location>
        <begin position="87"/>
        <end position="104"/>
    </location>
</feature>
<sequence length="314" mass="33654">MRLSAKSADMQHMQLDLETRRDLIGIGWMLITGLCFVAVNGIVRGLDGALPAPQAAFIRFVFGLVFLVPVLAPALRRGFSRRVWGLFTLRGGLHVIAVTAWFYAMSRITVAEVTAIGFLNPIMVTVGAALFMGEKLAARRIAAVLVALCGALIVLRPGLRELDPGHISQVGAAIAFGASYLVAKRLSDDVPASVVVAMMSLTVAIGLLPLAIAVWQPPSLSQIGWLGLVAVFATLGHYTMTRAFAAAPLTVTQPVTFLQLIWASMLGVFVFHEPLDGWVILGGGLMIGAITYITWREAQKRARTQTPPVNATKA</sequence>
<dbReference type="AlphaFoldDB" id="A0A1I0FYQ9"/>
<dbReference type="GO" id="GO:0016020">
    <property type="term" value="C:membrane"/>
    <property type="evidence" value="ECO:0007669"/>
    <property type="project" value="UniProtKB-SubCell"/>
</dbReference>
<comment type="similarity">
    <text evidence="2">Belongs to the drug/metabolite transporter (DMT) superfamily. 10 TMS drug/metabolite exporter (DME) (TC 2.A.7.3) family.</text>
</comment>
<feature type="domain" description="EamA" evidence="7">
    <location>
        <begin position="165"/>
        <end position="294"/>
    </location>
</feature>
<dbReference type="InterPro" id="IPR000620">
    <property type="entry name" value="EamA_dom"/>
</dbReference>
<reference evidence="8 9" key="1">
    <citation type="submission" date="2016-10" db="EMBL/GenBank/DDBJ databases">
        <authorList>
            <person name="de Groot N.N."/>
        </authorList>
    </citation>
    <scope>NUCLEOTIDE SEQUENCE [LARGE SCALE GENOMIC DNA]</scope>
    <source>
        <strain evidence="8 9">DSM 17862</strain>
    </source>
</reference>
<accession>A0A1I0FYQ9</accession>
<keyword evidence="3 6" id="KW-0812">Transmembrane</keyword>
<feature type="transmembrane region" description="Helical" evidence="6">
    <location>
        <begin position="21"/>
        <end position="43"/>
    </location>
</feature>
<feature type="transmembrane region" description="Helical" evidence="6">
    <location>
        <begin position="165"/>
        <end position="183"/>
    </location>
</feature>
<evidence type="ECO:0000256" key="1">
    <source>
        <dbReference type="ARBA" id="ARBA00004141"/>
    </source>
</evidence>
<organism evidence="8 9">
    <name type="scientific">Paracoccus homiensis</name>
    <dbReference type="NCBI Taxonomy" id="364199"/>
    <lineage>
        <taxon>Bacteria</taxon>
        <taxon>Pseudomonadati</taxon>
        <taxon>Pseudomonadota</taxon>
        <taxon>Alphaproteobacteria</taxon>
        <taxon>Rhodobacterales</taxon>
        <taxon>Paracoccaceae</taxon>
        <taxon>Paracoccus</taxon>
    </lineage>
</organism>
<dbReference type="Gene3D" id="1.10.3730.20">
    <property type="match status" value="1"/>
</dbReference>
<keyword evidence="5 6" id="KW-0472">Membrane</keyword>
<evidence type="ECO:0000313" key="9">
    <source>
        <dbReference type="Proteomes" id="UP000199180"/>
    </source>
</evidence>
<protein>
    <submittedName>
        <fullName evidence="8">Permease of the drug/metabolite transporter (DMT) superfamily</fullName>
    </submittedName>
</protein>
<feature type="transmembrane region" description="Helical" evidence="6">
    <location>
        <begin position="110"/>
        <end position="132"/>
    </location>
</feature>
<dbReference type="PANTHER" id="PTHR22911">
    <property type="entry name" value="ACYL-MALONYL CONDENSING ENZYME-RELATED"/>
    <property type="match status" value="1"/>
</dbReference>
<keyword evidence="9" id="KW-1185">Reference proteome</keyword>
<dbReference type="PANTHER" id="PTHR22911:SF6">
    <property type="entry name" value="SOLUTE CARRIER FAMILY 35 MEMBER G1"/>
    <property type="match status" value="1"/>
</dbReference>
<dbReference type="EMBL" id="FOHO01000007">
    <property type="protein sequence ID" value="SET62672.1"/>
    <property type="molecule type" value="Genomic_DNA"/>
</dbReference>
<comment type="subcellular location">
    <subcellularLocation>
        <location evidence="1">Membrane</location>
        <topology evidence="1">Multi-pass membrane protein</topology>
    </subcellularLocation>
</comment>
<feature type="transmembrane region" description="Helical" evidence="6">
    <location>
        <begin position="195"/>
        <end position="216"/>
    </location>
</feature>
<feature type="transmembrane region" description="Helical" evidence="6">
    <location>
        <begin position="55"/>
        <end position="75"/>
    </location>
</feature>
<dbReference type="Pfam" id="PF00892">
    <property type="entry name" value="EamA"/>
    <property type="match status" value="2"/>
</dbReference>
<proteinExistence type="inferred from homology"/>
<gene>
    <name evidence="8" type="ORF">SAMN04489858_10785</name>
</gene>
<dbReference type="SUPFAM" id="SSF103481">
    <property type="entry name" value="Multidrug resistance efflux transporter EmrE"/>
    <property type="match status" value="2"/>
</dbReference>
<evidence type="ECO:0000259" key="7">
    <source>
        <dbReference type="Pfam" id="PF00892"/>
    </source>
</evidence>